<dbReference type="Pfam" id="PF21772">
    <property type="entry name" value="CATIP_N"/>
    <property type="match status" value="1"/>
</dbReference>
<feature type="domain" description="Ciliogenesis-associated TTC17-interacting protein N-terminal" evidence="1">
    <location>
        <begin position="33"/>
        <end position="258"/>
    </location>
</feature>
<protein>
    <recommendedName>
        <fullName evidence="1">Ciliogenesis-associated TTC17-interacting protein N-terminal domain-containing protein</fullName>
    </recommendedName>
</protein>
<name>A0A8J4T119_9TREM</name>
<keyword evidence="3" id="KW-1185">Reference proteome</keyword>
<dbReference type="EMBL" id="LUCH01010293">
    <property type="protein sequence ID" value="KAF5395809.1"/>
    <property type="molecule type" value="Genomic_DNA"/>
</dbReference>
<evidence type="ECO:0000259" key="1">
    <source>
        <dbReference type="Pfam" id="PF21772"/>
    </source>
</evidence>
<dbReference type="PANTHER" id="PTHR15505:SF4">
    <property type="entry name" value="RIIA DOMAIN-CONTAINING PROTEIN 1"/>
    <property type="match status" value="1"/>
</dbReference>
<proteinExistence type="predicted"/>
<dbReference type="InterPro" id="IPR048777">
    <property type="entry name" value="CATIP_N"/>
</dbReference>
<dbReference type="CDD" id="cd22973">
    <property type="entry name" value="DD_CATIP"/>
    <property type="match status" value="1"/>
</dbReference>
<sequence>MSECNFRDSPGTQGISRYFTDAEKKSASSYKLISFLSSISNDDFASVLFEDSLDCFETTDNVIGSYECKAYFETDPRGSELIHVTASSHANTEGLQYHIQLDALLTKKLETMSQTQKETTVFNGRSSTKVTCLNKITNGYDVKREITENNGKSHDKFFYTNECLEGFISEGANLILQRLMTCKEFLSPFEAVGLDSDCVPCLLTYVDLGDRNIFLKGEEINVSGIERRLQSSTTLPTSWQMYFMNDGHLVLRMQVGSPVTMKVSEIPKRFVQDQYLRKPDLTANTFEWQEDMELSSRFLSRKDAIKADHFQYLRNNPVVNDMLSDFLQALLMHKPENAVEFAIEYFKNTSLYSLPTRLFLSTNS</sequence>
<dbReference type="Proteomes" id="UP000748531">
    <property type="component" value="Unassembled WGS sequence"/>
</dbReference>
<dbReference type="AlphaFoldDB" id="A0A8J4T119"/>
<dbReference type="PANTHER" id="PTHR15505">
    <property type="entry name" value="RIIA DOMAIN-CONTAINING PROTEIN 1"/>
    <property type="match status" value="1"/>
</dbReference>
<dbReference type="Gene3D" id="1.20.890.10">
    <property type="entry name" value="cAMP-dependent protein kinase regulatory subunit, dimerization-anchoring domain"/>
    <property type="match status" value="1"/>
</dbReference>
<evidence type="ECO:0000313" key="3">
    <source>
        <dbReference type="Proteomes" id="UP000748531"/>
    </source>
</evidence>
<organism evidence="2 3">
    <name type="scientific">Paragonimus heterotremus</name>
    <dbReference type="NCBI Taxonomy" id="100268"/>
    <lineage>
        <taxon>Eukaryota</taxon>
        <taxon>Metazoa</taxon>
        <taxon>Spiralia</taxon>
        <taxon>Lophotrochozoa</taxon>
        <taxon>Platyhelminthes</taxon>
        <taxon>Trematoda</taxon>
        <taxon>Digenea</taxon>
        <taxon>Plagiorchiida</taxon>
        <taxon>Troglotremata</taxon>
        <taxon>Troglotrematidae</taxon>
        <taxon>Paragonimus</taxon>
    </lineage>
</organism>
<evidence type="ECO:0000313" key="2">
    <source>
        <dbReference type="EMBL" id="KAF5395809.1"/>
    </source>
</evidence>
<dbReference type="OrthoDB" id="6334211at2759"/>
<reference evidence="2" key="1">
    <citation type="submission" date="2019-05" db="EMBL/GenBank/DDBJ databases">
        <title>Annotation for the trematode Paragonimus heterotremus.</title>
        <authorList>
            <person name="Choi Y.-J."/>
        </authorList>
    </citation>
    <scope>NUCLEOTIDE SEQUENCE</scope>
    <source>
        <strain evidence="2">LC</strain>
    </source>
</reference>
<comment type="caution">
    <text evidence="2">The sequence shown here is derived from an EMBL/GenBank/DDBJ whole genome shotgun (WGS) entry which is preliminary data.</text>
</comment>
<gene>
    <name evidence="2" type="ORF">PHET_11551</name>
</gene>
<accession>A0A8J4T119</accession>
<dbReference type="InterPro" id="IPR047501">
    <property type="entry name" value="DD_CATIP"/>
</dbReference>
<dbReference type="SUPFAM" id="SSF47391">
    <property type="entry name" value="Dimerization-anchoring domain of cAMP-dependent PK regulatory subunit"/>
    <property type="match status" value="1"/>
</dbReference>